<evidence type="ECO:0000256" key="5">
    <source>
        <dbReference type="ARBA" id="ARBA00022753"/>
    </source>
</evidence>
<dbReference type="PANTHER" id="PTHR16514:SF4">
    <property type="entry name" value="LOW-DENSITY LIPOPROTEIN RECEPTOR CLASS A DOMAIN-CONTAINING PROTEIN 4"/>
    <property type="match status" value="1"/>
</dbReference>
<keyword evidence="8" id="KW-0732">Signal</keyword>
<evidence type="ECO:0000313" key="9">
    <source>
        <dbReference type="EMBL" id="CAB1449802.1"/>
    </source>
</evidence>
<comment type="similarity">
    <text evidence="2">Belongs to the PMEPA1 family.</text>
</comment>
<keyword evidence="7" id="KW-0472">Membrane</keyword>
<keyword evidence="10" id="KW-1185">Reference proteome</keyword>
<dbReference type="InterPro" id="IPR043445">
    <property type="entry name" value="TMEPAI/LRAD4"/>
</dbReference>
<dbReference type="PANTHER" id="PTHR16514">
    <property type="entry name" value="LOW DENSITY LIPOPROTEIN RECEPTOR CLASS A DOMAIN-CONTAINING 4A"/>
    <property type="match status" value="1"/>
</dbReference>
<dbReference type="GO" id="GO:0031901">
    <property type="term" value="C:early endosome membrane"/>
    <property type="evidence" value="ECO:0007669"/>
    <property type="project" value="UniProtKB-SubCell"/>
</dbReference>
<organism evidence="9 10">
    <name type="scientific">Pleuronectes platessa</name>
    <name type="common">European plaice</name>
    <dbReference type="NCBI Taxonomy" id="8262"/>
    <lineage>
        <taxon>Eukaryota</taxon>
        <taxon>Metazoa</taxon>
        <taxon>Chordata</taxon>
        <taxon>Craniata</taxon>
        <taxon>Vertebrata</taxon>
        <taxon>Euteleostomi</taxon>
        <taxon>Actinopterygii</taxon>
        <taxon>Neopterygii</taxon>
        <taxon>Teleostei</taxon>
        <taxon>Neoteleostei</taxon>
        <taxon>Acanthomorphata</taxon>
        <taxon>Carangaria</taxon>
        <taxon>Pleuronectiformes</taxon>
        <taxon>Pleuronectoidei</taxon>
        <taxon>Pleuronectidae</taxon>
        <taxon>Pleuronectes</taxon>
    </lineage>
</organism>
<comment type="subcellular location">
    <subcellularLocation>
        <location evidence="1">Early endosome membrane</location>
        <topology evidence="1">Single-pass membrane protein</topology>
    </subcellularLocation>
</comment>
<keyword evidence="5" id="KW-0967">Endosome</keyword>
<evidence type="ECO:0000256" key="3">
    <source>
        <dbReference type="ARBA" id="ARBA00022692"/>
    </source>
</evidence>
<keyword evidence="4" id="KW-0734">Signal transduction inhibitor</keyword>
<evidence type="ECO:0000256" key="1">
    <source>
        <dbReference type="ARBA" id="ARBA00004391"/>
    </source>
</evidence>
<keyword evidence="3" id="KW-0812">Transmembrane</keyword>
<evidence type="ECO:0000256" key="8">
    <source>
        <dbReference type="SAM" id="SignalP"/>
    </source>
</evidence>
<reference evidence="9" key="1">
    <citation type="submission" date="2020-03" db="EMBL/GenBank/DDBJ databases">
        <authorList>
            <person name="Weist P."/>
        </authorList>
    </citation>
    <scope>NUCLEOTIDE SEQUENCE</scope>
</reference>
<evidence type="ECO:0000256" key="4">
    <source>
        <dbReference type="ARBA" id="ARBA00022700"/>
    </source>
</evidence>
<dbReference type="GO" id="GO:0000139">
    <property type="term" value="C:Golgi membrane"/>
    <property type="evidence" value="ECO:0007669"/>
    <property type="project" value="TreeGrafter"/>
</dbReference>
<feature type="chain" id="PRO_5040201605" evidence="8">
    <location>
        <begin position="19"/>
        <end position="104"/>
    </location>
</feature>
<evidence type="ECO:0000313" key="10">
    <source>
        <dbReference type="Proteomes" id="UP001153269"/>
    </source>
</evidence>
<keyword evidence="6" id="KW-1133">Transmembrane helix</keyword>
<dbReference type="AlphaFoldDB" id="A0A9N7VI36"/>
<protein>
    <submittedName>
        <fullName evidence="9">Uncharacterized protein</fullName>
    </submittedName>
</protein>
<dbReference type="GO" id="GO:0070412">
    <property type="term" value="F:R-SMAD binding"/>
    <property type="evidence" value="ECO:0007669"/>
    <property type="project" value="InterPro"/>
</dbReference>
<gene>
    <name evidence="9" type="ORF">PLEPLA_LOCUS37488</name>
</gene>
<evidence type="ECO:0000256" key="2">
    <source>
        <dbReference type="ARBA" id="ARBA00009908"/>
    </source>
</evidence>
<dbReference type="Proteomes" id="UP001153269">
    <property type="component" value="Unassembled WGS sequence"/>
</dbReference>
<name>A0A9N7VI36_PLEPL</name>
<feature type="signal peptide" evidence="8">
    <location>
        <begin position="1"/>
        <end position="18"/>
    </location>
</feature>
<evidence type="ECO:0000256" key="7">
    <source>
        <dbReference type="ARBA" id="ARBA00023136"/>
    </source>
</evidence>
<dbReference type="GO" id="GO:0030512">
    <property type="term" value="P:negative regulation of transforming growth factor beta receptor signaling pathway"/>
    <property type="evidence" value="ECO:0007669"/>
    <property type="project" value="InterPro"/>
</dbReference>
<dbReference type="EMBL" id="CADEAL010004028">
    <property type="protein sequence ID" value="CAB1449802.1"/>
    <property type="molecule type" value="Genomic_DNA"/>
</dbReference>
<accession>A0A9N7VI36</accession>
<proteinExistence type="inferred from homology"/>
<comment type="caution">
    <text evidence="9">The sequence shown here is derived from an EMBL/GenBank/DDBJ whole genome shotgun (WGS) entry which is preliminary data.</text>
</comment>
<evidence type="ECO:0000256" key="6">
    <source>
        <dbReference type="ARBA" id="ARBA00022989"/>
    </source>
</evidence>
<sequence>MTVMVVVIICLLNHYKLSNWSLITRQSQAHRHNHALQQNSTTNPSGPGDLPFCSCPIASRTSAAAIGAPSLSDRLPSTLGYERSSRGLWFFQISGEYSEVYRSE</sequence>